<evidence type="ECO:0000256" key="1">
    <source>
        <dbReference type="SAM" id="Phobius"/>
    </source>
</evidence>
<dbReference type="AlphaFoldDB" id="A0A2M6UE53"/>
<accession>A0A2M6UE53</accession>
<reference evidence="2 3" key="1">
    <citation type="submission" date="2015-06" db="EMBL/GenBank/DDBJ databases">
        <title>Comparative genome analysis of nirS-carrying Bradyrhizobium sp. strains.</title>
        <authorList>
            <person name="Ishii S."/>
            <person name="Jang J."/>
            <person name="Nishizawa T."/>
            <person name="Senoo K."/>
        </authorList>
    </citation>
    <scope>NUCLEOTIDE SEQUENCE [LARGE SCALE GENOMIC DNA]</scope>
    <source>
        <strain evidence="2 3">TSA1</strain>
    </source>
</reference>
<feature type="transmembrane region" description="Helical" evidence="1">
    <location>
        <begin position="44"/>
        <end position="62"/>
    </location>
</feature>
<feature type="transmembrane region" description="Helical" evidence="1">
    <location>
        <begin position="7"/>
        <end position="32"/>
    </location>
</feature>
<dbReference type="Proteomes" id="UP000228930">
    <property type="component" value="Unassembled WGS sequence"/>
</dbReference>
<dbReference type="EMBL" id="LFJC01000003">
    <property type="protein sequence ID" value="PIT02845.1"/>
    <property type="molecule type" value="Genomic_DNA"/>
</dbReference>
<dbReference type="RefSeq" id="WP_100178006.1">
    <property type="nucleotide sequence ID" value="NZ_LFJC01000003.1"/>
</dbReference>
<keyword evidence="1" id="KW-0472">Membrane</keyword>
<keyword evidence="3" id="KW-1185">Reference proteome</keyword>
<keyword evidence="1" id="KW-0812">Transmembrane</keyword>
<gene>
    <name evidence="2" type="ORF">TSA1_20370</name>
</gene>
<proteinExistence type="predicted"/>
<sequence>MNSAQKVVLSLYAGLLLFCSLLIVGAASLGPYVQEMLTPVAVEALKNILFAFVGALSAVWGASK</sequence>
<protein>
    <submittedName>
        <fullName evidence="2">Uncharacterized protein</fullName>
    </submittedName>
</protein>
<evidence type="ECO:0000313" key="3">
    <source>
        <dbReference type="Proteomes" id="UP000228930"/>
    </source>
</evidence>
<keyword evidence="1" id="KW-1133">Transmembrane helix</keyword>
<evidence type="ECO:0000313" key="2">
    <source>
        <dbReference type="EMBL" id="PIT02845.1"/>
    </source>
</evidence>
<name>A0A2M6UE53_9BRAD</name>
<comment type="caution">
    <text evidence="2">The sequence shown here is derived from an EMBL/GenBank/DDBJ whole genome shotgun (WGS) entry which is preliminary data.</text>
</comment>
<organism evidence="2 3">
    <name type="scientific">Bradyrhizobium nitroreducens</name>
    <dbReference type="NCBI Taxonomy" id="709803"/>
    <lineage>
        <taxon>Bacteria</taxon>
        <taxon>Pseudomonadati</taxon>
        <taxon>Pseudomonadota</taxon>
        <taxon>Alphaproteobacteria</taxon>
        <taxon>Hyphomicrobiales</taxon>
        <taxon>Nitrobacteraceae</taxon>
        <taxon>Bradyrhizobium</taxon>
    </lineage>
</organism>